<reference evidence="1 2" key="1">
    <citation type="submission" date="2019-09" db="EMBL/GenBank/DDBJ databases">
        <authorList>
            <person name="Chandra G."/>
            <person name="Truman W A."/>
        </authorList>
    </citation>
    <scope>NUCLEOTIDE SEQUENCE [LARGE SCALE GENOMIC DNA]</scope>
    <source>
        <strain evidence="1">PS710</strain>
    </source>
</reference>
<name>A0A5E7CQJ9_PSEFL</name>
<gene>
    <name evidence="1" type="ORF">PS710_02398</name>
</gene>
<dbReference type="Gene3D" id="3.30.70.100">
    <property type="match status" value="1"/>
</dbReference>
<sequence>MSRIETHVHYRIQSGKLTEFKAVVDGLAATAQPAGACLLRCDWFVNEAHGEAIAMTVYRDEAALCSHLEQACHSYGCMAELCGQIEYEVFGKLGEAARRLLPVDNAVTLHFATGLSDARSLAECDCPAVGAIEIYTRFDIHPGKLELFKQLGAQLFQIVDDKDSGTLRYDWFYDEANLRCVVMDTYADTQGMFAHMRNAHDAHEKLLEHASMTTQFLGELPGDAFVAVEKYEPFIASLHARLTSS</sequence>
<dbReference type="AlphaFoldDB" id="A0A5E7CQJ9"/>
<evidence type="ECO:0008006" key="3">
    <source>
        <dbReference type="Google" id="ProtNLM"/>
    </source>
</evidence>
<organism evidence="1 2">
    <name type="scientific">Pseudomonas fluorescens</name>
    <dbReference type="NCBI Taxonomy" id="294"/>
    <lineage>
        <taxon>Bacteria</taxon>
        <taxon>Pseudomonadati</taxon>
        <taxon>Pseudomonadota</taxon>
        <taxon>Gammaproteobacteria</taxon>
        <taxon>Pseudomonadales</taxon>
        <taxon>Pseudomonadaceae</taxon>
        <taxon>Pseudomonas</taxon>
    </lineage>
</organism>
<accession>A0A5E7CQJ9</accession>
<dbReference type="RefSeq" id="WP_150764696.1">
    <property type="nucleotide sequence ID" value="NZ_CABVHW010000006.1"/>
</dbReference>
<protein>
    <recommendedName>
        <fullName evidence="3">ABM domain-containing protein</fullName>
    </recommendedName>
</protein>
<dbReference type="EMBL" id="CABVHW010000006">
    <property type="protein sequence ID" value="VVN97653.1"/>
    <property type="molecule type" value="Genomic_DNA"/>
</dbReference>
<evidence type="ECO:0000313" key="1">
    <source>
        <dbReference type="EMBL" id="VVN97653.1"/>
    </source>
</evidence>
<dbReference type="Proteomes" id="UP000381093">
    <property type="component" value="Unassembled WGS sequence"/>
</dbReference>
<dbReference type="InterPro" id="IPR011008">
    <property type="entry name" value="Dimeric_a/b-barrel"/>
</dbReference>
<proteinExistence type="predicted"/>
<dbReference type="SUPFAM" id="SSF54909">
    <property type="entry name" value="Dimeric alpha+beta barrel"/>
    <property type="match status" value="1"/>
</dbReference>
<evidence type="ECO:0000313" key="2">
    <source>
        <dbReference type="Proteomes" id="UP000381093"/>
    </source>
</evidence>